<reference evidence="9 10" key="1">
    <citation type="submission" date="2019-10" db="EMBL/GenBank/DDBJ databases">
        <title>Actinomadura rubteroloni sp. nov. and Actinomadura macrotermitis sp. nov., isolated from the gut of fungus growing-termite Macrotermes natalensis.</title>
        <authorList>
            <person name="Benndorf R."/>
            <person name="Martin K."/>
            <person name="Kuefner M."/>
            <person name="De Beer W."/>
            <person name="Kaster A.-K."/>
            <person name="Vollmers J."/>
            <person name="Poulsen M."/>
            <person name="Beemelmanns C."/>
        </authorList>
    </citation>
    <scope>NUCLEOTIDE SEQUENCE [LARGE SCALE GENOMIC DNA]</scope>
    <source>
        <strain evidence="9 10">RB68</strain>
    </source>
</reference>
<evidence type="ECO:0000256" key="4">
    <source>
        <dbReference type="ARBA" id="ARBA00022475"/>
    </source>
</evidence>
<dbReference type="PANTHER" id="PTHR21716:SF53">
    <property type="entry name" value="PERMEASE PERM-RELATED"/>
    <property type="match status" value="1"/>
</dbReference>
<proteinExistence type="inferred from homology"/>
<keyword evidence="4" id="KW-1003">Cell membrane</keyword>
<dbReference type="PANTHER" id="PTHR21716">
    <property type="entry name" value="TRANSMEMBRANE PROTEIN"/>
    <property type="match status" value="1"/>
</dbReference>
<comment type="similarity">
    <text evidence="2">Belongs to the autoinducer-2 exporter (AI-2E) (TC 2.A.86) family.</text>
</comment>
<keyword evidence="7 8" id="KW-0472">Membrane</keyword>
<feature type="transmembrane region" description="Helical" evidence="8">
    <location>
        <begin position="306"/>
        <end position="337"/>
    </location>
</feature>
<dbReference type="GO" id="GO:0005886">
    <property type="term" value="C:plasma membrane"/>
    <property type="evidence" value="ECO:0007669"/>
    <property type="project" value="UniProtKB-SubCell"/>
</dbReference>
<dbReference type="InterPro" id="IPR002549">
    <property type="entry name" value="AI-2E-like"/>
</dbReference>
<keyword evidence="10" id="KW-1185">Reference proteome</keyword>
<feature type="transmembrane region" description="Helical" evidence="8">
    <location>
        <begin position="71"/>
        <end position="92"/>
    </location>
</feature>
<evidence type="ECO:0000313" key="9">
    <source>
        <dbReference type="EMBL" id="MQY04078.1"/>
    </source>
</evidence>
<keyword evidence="6 8" id="KW-1133">Transmembrane helix</keyword>
<dbReference type="RefSeq" id="WP_153531899.1">
    <property type="nucleotide sequence ID" value="NZ_WEGH01000001.1"/>
</dbReference>
<feature type="transmembrane region" description="Helical" evidence="8">
    <location>
        <begin position="151"/>
        <end position="179"/>
    </location>
</feature>
<feature type="transmembrane region" description="Helical" evidence="8">
    <location>
        <begin position="15"/>
        <end position="35"/>
    </location>
</feature>
<dbReference type="AlphaFoldDB" id="A0A7K0BSA1"/>
<accession>A0A7K0BSA1</accession>
<feature type="transmembrane region" description="Helical" evidence="8">
    <location>
        <begin position="206"/>
        <end position="227"/>
    </location>
</feature>
<evidence type="ECO:0000256" key="5">
    <source>
        <dbReference type="ARBA" id="ARBA00022692"/>
    </source>
</evidence>
<feature type="transmembrane region" description="Helical" evidence="8">
    <location>
        <begin position="270"/>
        <end position="286"/>
    </location>
</feature>
<organism evidence="9 10">
    <name type="scientific">Actinomadura macrotermitis</name>
    <dbReference type="NCBI Taxonomy" id="2585200"/>
    <lineage>
        <taxon>Bacteria</taxon>
        <taxon>Bacillati</taxon>
        <taxon>Actinomycetota</taxon>
        <taxon>Actinomycetes</taxon>
        <taxon>Streptosporangiales</taxon>
        <taxon>Thermomonosporaceae</taxon>
        <taxon>Actinomadura</taxon>
    </lineage>
</organism>
<dbReference type="Proteomes" id="UP000487268">
    <property type="component" value="Unassembled WGS sequence"/>
</dbReference>
<keyword evidence="5 8" id="KW-0812">Transmembrane</keyword>
<evidence type="ECO:0000256" key="1">
    <source>
        <dbReference type="ARBA" id="ARBA00004651"/>
    </source>
</evidence>
<feature type="transmembrane region" description="Helical" evidence="8">
    <location>
        <begin position="239"/>
        <end position="263"/>
    </location>
</feature>
<dbReference type="OrthoDB" id="4016357at2"/>
<evidence type="ECO:0000256" key="8">
    <source>
        <dbReference type="SAM" id="Phobius"/>
    </source>
</evidence>
<dbReference type="EMBL" id="WEGH01000001">
    <property type="protein sequence ID" value="MQY04078.1"/>
    <property type="molecule type" value="Genomic_DNA"/>
</dbReference>
<evidence type="ECO:0000256" key="3">
    <source>
        <dbReference type="ARBA" id="ARBA00022448"/>
    </source>
</evidence>
<name>A0A7K0BSA1_9ACTN</name>
<comment type="caution">
    <text evidence="9">The sequence shown here is derived from an EMBL/GenBank/DDBJ whole genome shotgun (WGS) entry which is preliminary data.</text>
</comment>
<evidence type="ECO:0000256" key="7">
    <source>
        <dbReference type="ARBA" id="ARBA00023136"/>
    </source>
</evidence>
<protein>
    <submittedName>
        <fullName evidence="9">Putative transport protein YhhT</fullName>
    </submittedName>
</protein>
<gene>
    <name evidence="9" type="primary">yhhT</name>
    <name evidence="9" type="ORF">ACRB68_21270</name>
</gene>
<evidence type="ECO:0000256" key="2">
    <source>
        <dbReference type="ARBA" id="ARBA00009773"/>
    </source>
</evidence>
<keyword evidence="3" id="KW-0813">Transport</keyword>
<dbReference type="GO" id="GO:0055085">
    <property type="term" value="P:transmembrane transport"/>
    <property type="evidence" value="ECO:0007669"/>
    <property type="project" value="TreeGrafter"/>
</dbReference>
<comment type="subcellular location">
    <subcellularLocation>
        <location evidence="1">Cell membrane</location>
        <topology evidence="1">Multi-pass membrane protein</topology>
    </subcellularLocation>
</comment>
<evidence type="ECO:0000256" key="6">
    <source>
        <dbReference type="ARBA" id="ARBA00022989"/>
    </source>
</evidence>
<dbReference type="Pfam" id="PF01594">
    <property type="entry name" value="AI-2E_transport"/>
    <property type="match status" value="1"/>
</dbReference>
<sequence>MAHDAGGGRAAYPPLAYYAKVTLVVLAVLAGVALFWTARSVWVAVFMGLFLAVGLDPMVRRIQRVVPRRGLAVLVLLLALLVVIGALLYIVLRPAVAELTQLANALPGLVDRLTSPKDPVGSYLNRPEVRDSVQKFLKRLPALVTGSAKPVLGAVGSALSGLVTVGASLVLMIYFMLAWPRMVKHAERLLRDRERVEVAHESLGKIGGYVTGQLCVSVLAGVSAYAFLKIAGVPYPSLLAVVVGVCDFIPQVGATIGAVIGILVALSESIGLAVAAAVFFFVYQHVENYLIVPRVFSKTVALSPVTVFISALVGVTVAGFIGAVVALPCVAAVKVVLRYVFRDRLAALDAA</sequence>
<evidence type="ECO:0000313" key="10">
    <source>
        <dbReference type="Proteomes" id="UP000487268"/>
    </source>
</evidence>